<dbReference type="Pfam" id="PF03259">
    <property type="entry name" value="Robl_LC7"/>
    <property type="match status" value="1"/>
</dbReference>
<organism evidence="2 3">
    <name type="scientific">Actinacidiphila guanduensis</name>
    <dbReference type="NCBI Taxonomy" id="310781"/>
    <lineage>
        <taxon>Bacteria</taxon>
        <taxon>Bacillati</taxon>
        <taxon>Actinomycetota</taxon>
        <taxon>Actinomycetes</taxon>
        <taxon>Kitasatosporales</taxon>
        <taxon>Streptomycetaceae</taxon>
        <taxon>Actinacidiphila</taxon>
    </lineage>
</organism>
<dbReference type="OrthoDB" id="5187023at2"/>
<protein>
    <recommendedName>
        <fullName evidence="1">Roadblock/LAMTOR2 domain-containing protein</fullName>
    </recommendedName>
</protein>
<dbReference type="SMART" id="SM00960">
    <property type="entry name" value="Robl_LC7"/>
    <property type="match status" value="1"/>
</dbReference>
<dbReference type="PANTHER" id="PTHR36222">
    <property type="entry name" value="SERINE PROTEASE INHIBITOR RV3364C"/>
    <property type="match status" value="1"/>
</dbReference>
<dbReference type="RefSeq" id="WP_093786043.1">
    <property type="nucleotide sequence ID" value="NZ_FNIE01000009.1"/>
</dbReference>
<dbReference type="Proteomes" id="UP000199341">
    <property type="component" value="Unassembled WGS sequence"/>
</dbReference>
<sequence length="140" mass="14456">MSYLSSAAQNLNWLIANFVKQVPGVAHAVVVSSDGVQLLASAAMPKDRGDQLAAMASGLASLTQGAATLFEAGTVTQTIVDMQNGFLFLTSISDGSVLAVLAAPGCDMKVVGYEMTLLVERAGDALTPAVRKELQKALAD</sequence>
<name>A0A1H0IVY4_9ACTN</name>
<evidence type="ECO:0000313" key="3">
    <source>
        <dbReference type="Proteomes" id="UP000199341"/>
    </source>
</evidence>
<proteinExistence type="predicted"/>
<dbReference type="InterPro" id="IPR053141">
    <property type="entry name" value="Mycobact_SerProt_Inhib_Rv3364c"/>
</dbReference>
<dbReference type="SUPFAM" id="SSF103196">
    <property type="entry name" value="Roadblock/LC7 domain"/>
    <property type="match status" value="1"/>
</dbReference>
<dbReference type="InterPro" id="IPR004942">
    <property type="entry name" value="Roadblock/LAMTOR2_dom"/>
</dbReference>
<evidence type="ECO:0000313" key="2">
    <source>
        <dbReference type="EMBL" id="SDO35493.1"/>
    </source>
</evidence>
<evidence type="ECO:0000259" key="1">
    <source>
        <dbReference type="SMART" id="SM00960"/>
    </source>
</evidence>
<dbReference type="PANTHER" id="PTHR36222:SF1">
    <property type="entry name" value="SERINE PROTEASE INHIBITOR RV3364C"/>
    <property type="match status" value="1"/>
</dbReference>
<reference evidence="2 3" key="1">
    <citation type="submission" date="2016-10" db="EMBL/GenBank/DDBJ databases">
        <authorList>
            <person name="de Groot N.N."/>
        </authorList>
    </citation>
    <scope>NUCLEOTIDE SEQUENCE [LARGE SCALE GENOMIC DNA]</scope>
    <source>
        <strain evidence="2 3">CGMCC 4.2022</strain>
    </source>
</reference>
<dbReference type="AlphaFoldDB" id="A0A1H0IVY4"/>
<accession>A0A1H0IVY4</accession>
<dbReference type="EMBL" id="FNIE01000009">
    <property type="protein sequence ID" value="SDO35493.1"/>
    <property type="molecule type" value="Genomic_DNA"/>
</dbReference>
<dbReference type="STRING" id="310781.SAMN05216259_109133"/>
<feature type="domain" description="Roadblock/LAMTOR2" evidence="1">
    <location>
        <begin position="12"/>
        <end position="102"/>
    </location>
</feature>
<gene>
    <name evidence="2" type="ORF">SAMN05216259_109133</name>
</gene>
<keyword evidence="3" id="KW-1185">Reference proteome</keyword>
<dbReference type="Gene3D" id="3.30.450.30">
    <property type="entry name" value="Dynein light chain 2a, cytoplasmic"/>
    <property type="match status" value="1"/>
</dbReference>